<evidence type="ECO:0000313" key="2">
    <source>
        <dbReference type="Proteomes" id="UP001251857"/>
    </source>
</evidence>
<keyword evidence="2" id="KW-1185">Reference proteome</keyword>
<dbReference type="EMBL" id="JAVRIB010000001">
    <property type="protein sequence ID" value="MDT0633419.1"/>
    <property type="molecule type" value="Genomic_DNA"/>
</dbReference>
<protein>
    <submittedName>
        <fullName evidence="1">Uncharacterized protein</fullName>
    </submittedName>
</protein>
<reference evidence="1 2" key="1">
    <citation type="submission" date="2023-09" db="EMBL/GenBank/DDBJ databases">
        <authorList>
            <person name="Rey-Velasco X."/>
        </authorList>
    </citation>
    <scope>NUCLEOTIDE SEQUENCE [LARGE SCALE GENOMIC DNA]</scope>
    <source>
        <strain evidence="1 2">W335</strain>
    </source>
</reference>
<comment type="caution">
    <text evidence="1">The sequence shown here is derived from an EMBL/GenBank/DDBJ whole genome shotgun (WGS) entry which is preliminary data.</text>
</comment>
<organism evidence="1 2">
    <name type="scientific">Spectribacter hydrogenoxidans</name>
    <dbReference type="NCBI Taxonomy" id="3075608"/>
    <lineage>
        <taxon>Bacteria</taxon>
        <taxon>Pseudomonadati</taxon>
        <taxon>Pseudomonadota</taxon>
        <taxon>Gammaproteobacteria</taxon>
        <taxon>Salinisphaerales</taxon>
        <taxon>Salinisphaeraceae</taxon>
        <taxon>Spectribacter</taxon>
    </lineage>
</organism>
<accession>A0ABU3BVV2</accession>
<evidence type="ECO:0000313" key="1">
    <source>
        <dbReference type="EMBL" id="MDT0633419.1"/>
    </source>
</evidence>
<proteinExistence type="predicted"/>
<dbReference type="Proteomes" id="UP001251857">
    <property type="component" value="Unassembled WGS sequence"/>
</dbReference>
<gene>
    <name evidence="1" type="ORF">RM532_00465</name>
</gene>
<sequence length="132" mass="14809">MVTCLLILLIEALAASLLWRCHHQVLAGEQAVAWWQSRLADARREVQARHDLEANRQLVEETVDFATASVERIHRAIADLSFDLCGSGSRPVREVHDHTSGLVYRQIRGTNRGIGKLMSGLLKSPARDDRDD</sequence>
<dbReference type="RefSeq" id="WP_311651122.1">
    <property type="nucleotide sequence ID" value="NZ_JAVRIB010000001.1"/>
</dbReference>
<name>A0ABU3BVV2_9GAMM</name>